<feature type="non-terminal residue" evidence="2">
    <location>
        <position position="196"/>
    </location>
</feature>
<dbReference type="Pfam" id="PF12937">
    <property type="entry name" value="F-box-like"/>
    <property type="match status" value="1"/>
</dbReference>
<sequence length="196" mass="22361">MLSPVHPTYASVENIFSSPFLPDASRRIELSNLLRNNTIPPDPSYFRAVVMSAHWEFVRYRIDIRTLKNALESLLSEREIFERHVAQCSSVLAPVRSLPSEILVEIFTYSLTTNESFERWVEPPRSSTPEHLIRLAKSALLILSRVCCSWHSIIMGTPSLWTSVEVNFDEWFRPSIARRSAALFRAALARAKSSAL</sequence>
<organism evidence="2 3">
    <name type="scientific">Mycena alexandri</name>
    <dbReference type="NCBI Taxonomy" id="1745969"/>
    <lineage>
        <taxon>Eukaryota</taxon>
        <taxon>Fungi</taxon>
        <taxon>Dikarya</taxon>
        <taxon>Basidiomycota</taxon>
        <taxon>Agaricomycotina</taxon>
        <taxon>Agaricomycetes</taxon>
        <taxon>Agaricomycetidae</taxon>
        <taxon>Agaricales</taxon>
        <taxon>Marasmiineae</taxon>
        <taxon>Mycenaceae</taxon>
        <taxon>Mycena</taxon>
    </lineage>
</organism>
<evidence type="ECO:0000313" key="2">
    <source>
        <dbReference type="EMBL" id="KAJ7020058.1"/>
    </source>
</evidence>
<dbReference type="Proteomes" id="UP001218188">
    <property type="component" value="Unassembled WGS sequence"/>
</dbReference>
<comment type="caution">
    <text evidence="2">The sequence shown here is derived from an EMBL/GenBank/DDBJ whole genome shotgun (WGS) entry which is preliminary data.</text>
</comment>
<keyword evidence="3" id="KW-1185">Reference proteome</keyword>
<name>A0AAD6S3Y7_9AGAR</name>
<reference evidence="2" key="1">
    <citation type="submission" date="2023-03" db="EMBL/GenBank/DDBJ databases">
        <title>Massive genome expansion in bonnet fungi (Mycena s.s.) driven by repeated elements and novel gene families across ecological guilds.</title>
        <authorList>
            <consortium name="Lawrence Berkeley National Laboratory"/>
            <person name="Harder C.B."/>
            <person name="Miyauchi S."/>
            <person name="Viragh M."/>
            <person name="Kuo A."/>
            <person name="Thoen E."/>
            <person name="Andreopoulos B."/>
            <person name="Lu D."/>
            <person name="Skrede I."/>
            <person name="Drula E."/>
            <person name="Henrissat B."/>
            <person name="Morin E."/>
            <person name="Kohler A."/>
            <person name="Barry K."/>
            <person name="LaButti K."/>
            <person name="Morin E."/>
            <person name="Salamov A."/>
            <person name="Lipzen A."/>
            <person name="Mereny Z."/>
            <person name="Hegedus B."/>
            <person name="Baldrian P."/>
            <person name="Stursova M."/>
            <person name="Weitz H."/>
            <person name="Taylor A."/>
            <person name="Grigoriev I.V."/>
            <person name="Nagy L.G."/>
            <person name="Martin F."/>
            <person name="Kauserud H."/>
        </authorList>
    </citation>
    <scope>NUCLEOTIDE SEQUENCE</scope>
    <source>
        <strain evidence="2">CBHHK200</strain>
    </source>
</reference>
<evidence type="ECO:0000259" key="1">
    <source>
        <dbReference type="Pfam" id="PF12937"/>
    </source>
</evidence>
<dbReference type="Gene3D" id="1.20.1280.50">
    <property type="match status" value="1"/>
</dbReference>
<accession>A0AAD6S3Y7</accession>
<dbReference type="EMBL" id="JARJCM010000275">
    <property type="protein sequence ID" value="KAJ7020058.1"/>
    <property type="molecule type" value="Genomic_DNA"/>
</dbReference>
<protein>
    <recommendedName>
        <fullName evidence="1">F-box domain-containing protein</fullName>
    </recommendedName>
</protein>
<dbReference type="AlphaFoldDB" id="A0AAD6S3Y7"/>
<dbReference type="InterPro" id="IPR001810">
    <property type="entry name" value="F-box_dom"/>
</dbReference>
<evidence type="ECO:0000313" key="3">
    <source>
        <dbReference type="Proteomes" id="UP001218188"/>
    </source>
</evidence>
<gene>
    <name evidence="2" type="ORF">C8F04DRAFT_974808</name>
</gene>
<feature type="domain" description="F-box" evidence="1">
    <location>
        <begin position="96"/>
        <end position="164"/>
    </location>
</feature>
<proteinExistence type="predicted"/>